<dbReference type="SUPFAM" id="SSF57997">
    <property type="entry name" value="Tropomyosin"/>
    <property type="match status" value="1"/>
</dbReference>
<keyword evidence="7" id="KW-1185">Reference proteome</keyword>
<evidence type="ECO:0000313" key="7">
    <source>
        <dbReference type="Proteomes" id="UP000504623"/>
    </source>
</evidence>
<feature type="region of interest" description="Disordered" evidence="6">
    <location>
        <begin position="1470"/>
        <end position="1508"/>
    </location>
</feature>
<feature type="coiled-coil region" evidence="5">
    <location>
        <begin position="411"/>
        <end position="459"/>
    </location>
</feature>
<feature type="region of interest" description="Disordered" evidence="6">
    <location>
        <begin position="1379"/>
        <end position="1405"/>
    </location>
</feature>
<feature type="compositionally biased region" description="Low complexity" evidence="6">
    <location>
        <begin position="262"/>
        <end position="274"/>
    </location>
</feature>
<gene>
    <name evidence="8" type="primary">GOLGA3</name>
</gene>
<evidence type="ECO:0000256" key="5">
    <source>
        <dbReference type="SAM" id="Coils"/>
    </source>
</evidence>
<dbReference type="Proteomes" id="UP000504623">
    <property type="component" value="Unplaced"/>
</dbReference>
<proteinExistence type="predicted"/>
<keyword evidence="4 5" id="KW-0175">Coiled coil</keyword>
<feature type="coiled-coil region" evidence="5">
    <location>
        <begin position="141"/>
        <end position="172"/>
    </location>
</feature>
<dbReference type="GO" id="GO:0005737">
    <property type="term" value="C:cytoplasm"/>
    <property type="evidence" value="ECO:0007669"/>
    <property type="project" value="UniProtKB-SubCell"/>
</dbReference>
<feature type="coiled-coil region" evidence="5">
    <location>
        <begin position="671"/>
        <end position="981"/>
    </location>
</feature>
<dbReference type="PANTHER" id="PTHR18902:SF26">
    <property type="entry name" value="GOLGIN SUBFAMILY A MEMBER 3"/>
    <property type="match status" value="1"/>
</dbReference>
<feature type="coiled-coil region" evidence="5">
    <location>
        <begin position="502"/>
        <end position="564"/>
    </location>
</feature>
<accession>A0A9B0U1G2</accession>
<feature type="region of interest" description="Disordered" evidence="6">
    <location>
        <begin position="300"/>
        <end position="324"/>
    </location>
</feature>
<dbReference type="InterPro" id="IPR051841">
    <property type="entry name" value="MT-Golgi_org_protein"/>
</dbReference>
<dbReference type="Gene3D" id="1.10.287.1490">
    <property type="match status" value="1"/>
</dbReference>
<protein>
    <submittedName>
        <fullName evidence="8">Golgin subfamily A member 3</fullName>
    </submittedName>
</protein>
<dbReference type="GeneID" id="102812485"/>
<evidence type="ECO:0000256" key="3">
    <source>
        <dbReference type="ARBA" id="ARBA00022553"/>
    </source>
</evidence>
<feature type="region of interest" description="Disordered" evidence="6">
    <location>
        <begin position="1"/>
        <end position="65"/>
    </location>
</feature>
<feature type="coiled-coil region" evidence="5">
    <location>
        <begin position="1430"/>
        <end position="1457"/>
    </location>
</feature>
<dbReference type="PANTHER" id="PTHR18902">
    <property type="entry name" value="NUCLEAR MITOTIC APPARATUS PROTEIN 1-RELATED"/>
    <property type="match status" value="1"/>
</dbReference>
<dbReference type="OrthoDB" id="2286360at2759"/>
<feature type="region of interest" description="Disordered" evidence="6">
    <location>
        <begin position="82"/>
        <end position="114"/>
    </location>
</feature>
<organism evidence="7 8">
    <name type="scientific">Chrysochloris asiatica</name>
    <name type="common">Cape golden mole</name>
    <dbReference type="NCBI Taxonomy" id="185453"/>
    <lineage>
        <taxon>Eukaryota</taxon>
        <taxon>Metazoa</taxon>
        <taxon>Chordata</taxon>
        <taxon>Craniata</taxon>
        <taxon>Vertebrata</taxon>
        <taxon>Euteleostomi</taxon>
        <taxon>Mammalia</taxon>
        <taxon>Eutheria</taxon>
        <taxon>Afrotheria</taxon>
        <taxon>Chrysochloridae</taxon>
        <taxon>Chrysochlorinae</taxon>
        <taxon>Chrysochloris</taxon>
    </lineage>
</organism>
<evidence type="ECO:0000256" key="1">
    <source>
        <dbReference type="ARBA" id="ARBA00004496"/>
    </source>
</evidence>
<comment type="subcellular location">
    <subcellularLocation>
        <location evidence="1">Cytoplasm</location>
    </subcellularLocation>
</comment>
<evidence type="ECO:0000256" key="2">
    <source>
        <dbReference type="ARBA" id="ARBA00022490"/>
    </source>
</evidence>
<reference evidence="8" key="1">
    <citation type="submission" date="2025-08" db="UniProtKB">
        <authorList>
            <consortium name="RefSeq"/>
        </authorList>
    </citation>
    <scope>IDENTIFICATION</scope>
    <source>
        <tissue evidence="8">Spleen</tissue>
    </source>
</reference>
<feature type="compositionally biased region" description="Basic and acidic residues" evidence="6">
    <location>
        <begin position="1487"/>
        <end position="1497"/>
    </location>
</feature>
<name>A0A9B0U1G2_CHRAS</name>
<evidence type="ECO:0000256" key="6">
    <source>
        <dbReference type="SAM" id="MobiDB-lite"/>
    </source>
</evidence>
<keyword evidence="2" id="KW-0963">Cytoplasm</keyword>
<feature type="coiled-coil region" evidence="5">
    <location>
        <begin position="1014"/>
        <end position="1125"/>
    </location>
</feature>
<evidence type="ECO:0000256" key="4">
    <source>
        <dbReference type="ARBA" id="ARBA00023054"/>
    </source>
</evidence>
<feature type="region of interest" description="Disordered" evidence="6">
    <location>
        <begin position="218"/>
        <end position="274"/>
    </location>
</feature>
<dbReference type="CTD" id="2802"/>
<feature type="compositionally biased region" description="Polar residues" evidence="6">
    <location>
        <begin position="13"/>
        <end position="35"/>
    </location>
</feature>
<evidence type="ECO:0000313" key="8">
    <source>
        <dbReference type="RefSeq" id="XP_006874152.1"/>
    </source>
</evidence>
<dbReference type="RefSeq" id="XP_006874152.1">
    <property type="nucleotide sequence ID" value="XM_006874090.1"/>
</dbReference>
<sequence length="1508" mass="168266">MDGAGQGGLLESNGGTSVSTSTLPEPPDSSVQPDRQVTAWGASGKANTVPGEGESLEVPTQGCQNGLLPPCPGPALALDPITHPVGADLDPGVPGSHDNLRKSEGSSAEGSVSKEALQSLKLSLPMQETQLCSAGGASLPLEREEQIRLQARKRLEDQLRQYRAKRQQERSSQPSAKTRLFSTLDPELMLHPENLPRASTVAMTKEYSFLRTSVPRGPKVGSLGLLARPKEKKSPKLGKIRSLADYRDTDADAGDSGGGTAATGPSRGSVSRGSVTSVVAEAGLPLEADAHVQDALLAGDDTSEADGSEVGLRLDGNDSDSSSYSGISTRGAWGTAVDATHNQDTSYMVNGQEMAADALGQFPSIKDVLQAAAAERQEQVPEINGDIRSRRGSLSSSVSMESSVTEAQGEMLQVLKEKMRLEGQLEALSLEASQALKEKAELQAQLAALNTRLQAQLEHSHDSQQRQDSLSCEVDTLKQSCWDLERAMTELQSMLEAKNASLASSNNDLQVAEGQYQRLVAKVEDMQKSMLSKDNTVHDLRRQMMALQSQLQQVQVERTTLTSKLRASQAEIASLQSVRQWYQQQLALAQEARVRLQGEMAHIQVGQMTQAGLLEHLKLENVSLSHQLTETQHRSIKEKERIAVQLQSIEADMLDQEAAFVQIQEAKTMVEEDLQRRLEESEGEKERLQKMADSAVSLEQKLEQVKVALQQREQQLETLQQDQLSLMKQLSAAHEALQAREQNLERLQLQHEEVQARLEELQGEAATKDDTIRFLQNERIVLEVALQAARSSEEELDRGAKRLEEGAEETSQILEQLRQDLAVKSSQVEHLQQETATLKRQTQKVKEQFLQQKVMVEAYRRDATSKDQLISELKATKKRLDSELRELRQELVKLQGEKKSVEVEHSRLQREVSQVHQQMADLEGHLQLVQKERDDMEIQLQSLQFDKEQMIVLTEANEVLKKQIEELQQEAKTAITEQKQRMKCLGSDLTSAQKEMRAKHKAYENAVGILSRRLQEALTAKESAEAKLAELQTRGANAGDSSLILNERIQALEEEVQTVSYRKMMLEKELQEVIAMTSQDLEERREKVMELEDELQESRGFRRKIKHLEASNQKLALELEHEKGKLTGLGQSNAALREHNSVLETALAKREADLVQLNLQVQAVLKHKEEEDRRMKQLVQTLQTALEKEKVQGNSLKEQVAAAKADAAHNRRHFKAATLELSEVKKELQAKEHLVQKLQTEADSLQLQEGKHAEEVVQFQEELAEARAQLQLLQKQLDEQLSRQPTGDQEMENLKWELDQKEREIQALKQLLDSAEQQSEREVEGTQQLLQNIKSELETVREDLSMTQKDKFMLQAKVSELKNNMKTLLQQNQQLKLDLKRSSTKKRKELKGEASSSNPVTPVKIPDCPVPASLLEELLRPPPAVSKEPLKNLNSCLQQLKLEMDSLQRQMEEHTITVHESLSSWTQVEGCLGDLAGPSPGPLGDHANPRGDTEKHNPSSLPMEVLEQ</sequence>
<keyword evidence="3" id="KW-0597">Phosphoprotein</keyword>
<dbReference type="FunFam" id="1.10.287.1490:FF:000025">
    <property type="entry name" value="golgin subfamily A member 3"/>
    <property type="match status" value="1"/>
</dbReference>